<feature type="transmembrane region" description="Helical" evidence="1">
    <location>
        <begin position="7"/>
        <end position="26"/>
    </location>
</feature>
<protein>
    <submittedName>
        <fullName evidence="2">Uncharacterized protein</fullName>
    </submittedName>
</protein>
<keyword evidence="1" id="KW-0812">Transmembrane</keyword>
<accession>A0A6C0BNH6</accession>
<evidence type="ECO:0000256" key="1">
    <source>
        <dbReference type="SAM" id="Phobius"/>
    </source>
</evidence>
<sequence length="92" mass="10402">MINLRDVALATVIQSIILMYLLIMTLDELAWMTNMRDYIGLGSQVLTPGDRLKYSLKYCSILIVPEIMIPVHSIILLHRFILIVLGADGVDE</sequence>
<dbReference type="AlphaFoldDB" id="A0A6C0BNH6"/>
<dbReference type="EMBL" id="MN739199">
    <property type="protein sequence ID" value="QHS93184.1"/>
    <property type="molecule type" value="Genomic_DNA"/>
</dbReference>
<evidence type="ECO:0000313" key="2">
    <source>
        <dbReference type="EMBL" id="QHS93184.1"/>
    </source>
</evidence>
<proteinExistence type="predicted"/>
<reference evidence="2" key="1">
    <citation type="journal article" date="2020" name="Nature">
        <title>Giant virus diversity and host interactions through global metagenomics.</title>
        <authorList>
            <person name="Schulz F."/>
            <person name="Roux S."/>
            <person name="Paez-Espino D."/>
            <person name="Jungbluth S."/>
            <person name="Walsh D.A."/>
            <person name="Denef V.J."/>
            <person name="McMahon K.D."/>
            <person name="Konstantinidis K.T."/>
            <person name="Eloe-Fadrosh E.A."/>
            <person name="Kyrpides N.C."/>
            <person name="Woyke T."/>
        </authorList>
    </citation>
    <scope>NUCLEOTIDE SEQUENCE</scope>
    <source>
        <strain evidence="2">GVMAG-M-3300017651-5</strain>
    </source>
</reference>
<keyword evidence="1" id="KW-0472">Membrane</keyword>
<feature type="transmembrane region" description="Helical" evidence="1">
    <location>
        <begin position="55"/>
        <end position="77"/>
    </location>
</feature>
<name>A0A6C0BNH6_9ZZZZ</name>
<organism evidence="2">
    <name type="scientific">viral metagenome</name>
    <dbReference type="NCBI Taxonomy" id="1070528"/>
    <lineage>
        <taxon>unclassified sequences</taxon>
        <taxon>metagenomes</taxon>
        <taxon>organismal metagenomes</taxon>
    </lineage>
</organism>
<keyword evidence="1" id="KW-1133">Transmembrane helix</keyword>